<evidence type="ECO:0000256" key="1">
    <source>
        <dbReference type="SAM" id="MobiDB-lite"/>
    </source>
</evidence>
<evidence type="ECO:0000313" key="3">
    <source>
        <dbReference type="Proteomes" id="UP000677804"/>
    </source>
</evidence>
<organism evidence="2 3">
    <name type="scientific">Cellulomonas wangleii</name>
    <dbReference type="NCBI Taxonomy" id="2816956"/>
    <lineage>
        <taxon>Bacteria</taxon>
        <taxon>Bacillati</taxon>
        <taxon>Actinomycetota</taxon>
        <taxon>Actinomycetes</taxon>
        <taxon>Micrococcales</taxon>
        <taxon>Cellulomonadaceae</taxon>
        <taxon>Cellulomonas</taxon>
    </lineage>
</organism>
<dbReference type="Proteomes" id="UP000677804">
    <property type="component" value="Chromosome"/>
</dbReference>
<proteinExistence type="predicted"/>
<name>A0ABX8D3U8_9CELL</name>
<gene>
    <name evidence="2" type="ORF">KG103_17300</name>
</gene>
<dbReference type="RefSeq" id="WP_207339713.1">
    <property type="nucleotide sequence ID" value="NZ_CP074405.1"/>
</dbReference>
<protein>
    <submittedName>
        <fullName evidence="2">Uncharacterized protein</fullName>
    </submittedName>
</protein>
<reference evidence="2 3" key="1">
    <citation type="submission" date="2021-05" db="EMBL/GenBank/DDBJ databases">
        <title>Novel species in genus Cellulomonas.</title>
        <authorList>
            <person name="Zhang G."/>
        </authorList>
    </citation>
    <scope>NUCLEOTIDE SEQUENCE [LARGE SCALE GENOMIC DNA]</scope>
    <source>
        <strain evidence="3">zg-ZUI222</strain>
    </source>
</reference>
<accession>A0ABX8D3U8</accession>
<dbReference type="EMBL" id="CP074405">
    <property type="protein sequence ID" value="QVI62145.1"/>
    <property type="molecule type" value="Genomic_DNA"/>
</dbReference>
<sequence length="89" mass="9474">MPVDDAALLAHDVRHWAGPRSLPLWLPPEASALVRRDGSAYRAAGGHERTLAETVGRALADEVARGADRPRRSGLTPAEERTVLAALTG</sequence>
<keyword evidence="3" id="KW-1185">Reference proteome</keyword>
<evidence type="ECO:0000313" key="2">
    <source>
        <dbReference type="EMBL" id="QVI62145.1"/>
    </source>
</evidence>
<feature type="region of interest" description="Disordered" evidence="1">
    <location>
        <begin position="64"/>
        <end position="89"/>
    </location>
</feature>